<dbReference type="OrthoDB" id="1049195at2759"/>
<dbReference type="Proteomes" id="UP000756921">
    <property type="component" value="Unassembled WGS sequence"/>
</dbReference>
<sequence length="279" mass="31362">MSNEQPRKTSIPIHFHFGHSKRVVPAIREVSRAVSSPLRLRKRPASILIPRDTPAHRKLPVAVQPEWTPVEIANFSPRWRQSDFIALLQGYHISPEFDFPLTPHFARPFRATILAASVEEAGIMVKDLDGKLVGGRKIAVRMKDVSELERKELHMQDMADQIKTGIINTARVYHSDLADAILEVHEVVQDGSCFALLQKRAPIMIHTTQEAHDLDNRSLTQWEFVAGSASELDTQIEDSTTVTRLEALKGLQGTLESQGVLEQIWCQWNGSQVLSADNI</sequence>
<accession>A0A9P6GPZ2</accession>
<dbReference type="EMBL" id="WJXW01000002">
    <property type="protein sequence ID" value="KAF9739078.1"/>
    <property type="molecule type" value="Genomic_DNA"/>
</dbReference>
<name>A0A9P6GPZ2_9PLEO</name>
<proteinExistence type="predicted"/>
<reference evidence="1" key="1">
    <citation type="journal article" date="2020" name="Mol. Plant Microbe Interact.">
        <title>Genome Sequence of the Biocontrol Agent Coniothyrium minitans strain Conio (IMI 134523).</title>
        <authorList>
            <person name="Patel D."/>
            <person name="Shittu T.A."/>
            <person name="Baroncelli R."/>
            <person name="Muthumeenakshi S."/>
            <person name="Osborne T.H."/>
            <person name="Janganan T.K."/>
            <person name="Sreenivasaprasad S."/>
        </authorList>
    </citation>
    <scope>NUCLEOTIDE SEQUENCE</scope>
    <source>
        <strain evidence="1">Conio</strain>
    </source>
</reference>
<evidence type="ECO:0000313" key="1">
    <source>
        <dbReference type="EMBL" id="KAF9739078.1"/>
    </source>
</evidence>
<evidence type="ECO:0000313" key="2">
    <source>
        <dbReference type="Proteomes" id="UP000756921"/>
    </source>
</evidence>
<keyword evidence="2" id="KW-1185">Reference proteome</keyword>
<protein>
    <submittedName>
        <fullName evidence="1">Uncharacterized protein</fullName>
    </submittedName>
</protein>
<gene>
    <name evidence="1" type="ORF">PMIN01_01712</name>
</gene>
<dbReference type="AlphaFoldDB" id="A0A9P6GPZ2"/>
<organism evidence="1 2">
    <name type="scientific">Paraphaeosphaeria minitans</name>
    <dbReference type="NCBI Taxonomy" id="565426"/>
    <lineage>
        <taxon>Eukaryota</taxon>
        <taxon>Fungi</taxon>
        <taxon>Dikarya</taxon>
        <taxon>Ascomycota</taxon>
        <taxon>Pezizomycotina</taxon>
        <taxon>Dothideomycetes</taxon>
        <taxon>Pleosporomycetidae</taxon>
        <taxon>Pleosporales</taxon>
        <taxon>Massarineae</taxon>
        <taxon>Didymosphaeriaceae</taxon>
        <taxon>Paraphaeosphaeria</taxon>
    </lineage>
</organism>
<comment type="caution">
    <text evidence="1">The sequence shown here is derived from an EMBL/GenBank/DDBJ whole genome shotgun (WGS) entry which is preliminary data.</text>
</comment>